<dbReference type="PANTHER" id="PTHR24379">
    <property type="entry name" value="KRAB AND ZINC FINGER DOMAIN-CONTAINING"/>
    <property type="match status" value="1"/>
</dbReference>
<name>A0AAN9T7U6_9HEMI</name>
<dbReference type="Pfam" id="PF00096">
    <property type="entry name" value="zf-C2H2"/>
    <property type="match status" value="1"/>
</dbReference>
<proteinExistence type="predicted"/>
<protein>
    <recommendedName>
        <fullName evidence="6">C2H2-type domain-containing protein</fullName>
    </recommendedName>
</protein>
<feature type="domain" description="C2H2-type" evidence="6">
    <location>
        <begin position="215"/>
        <end position="242"/>
    </location>
</feature>
<dbReference type="InterPro" id="IPR013087">
    <property type="entry name" value="Znf_C2H2_type"/>
</dbReference>
<dbReference type="AlphaFoldDB" id="A0AAN9T7U6"/>
<dbReference type="PROSITE" id="PS50157">
    <property type="entry name" value="ZINC_FINGER_C2H2_2"/>
    <property type="match status" value="6"/>
</dbReference>
<keyword evidence="4" id="KW-0862">Zinc</keyword>
<reference evidence="7 8" key="1">
    <citation type="submission" date="2024-03" db="EMBL/GenBank/DDBJ databases">
        <title>Adaptation during the transition from Ophiocordyceps entomopathogen to insect associate is accompanied by gene loss and intensified selection.</title>
        <authorList>
            <person name="Ward C.M."/>
            <person name="Onetto C.A."/>
            <person name="Borneman A.R."/>
        </authorList>
    </citation>
    <scope>NUCLEOTIDE SEQUENCE [LARGE SCALE GENOMIC DNA]</scope>
    <source>
        <strain evidence="7">AWRI1</strain>
        <tissue evidence="7">Single Adult Female</tissue>
    </source>
</reference>
<dbReference type="Proteomes" id="UP001367676">
    <property type="component" value="Unassembled WGS sequence"/>
</dbReference>
<keyword evidence="8" id="KW-1185">Reference proteome</keyword>
<dbReference type="GO" id="GO:0008270">
    <property type="term" value="F:zinc ion binding"/>
    <property type="evidence" value="ECO:0007669"/>
    <property type="project" value="UniProtKB-KW"/>
</dbReference>
<feature type="domain" description="C2H2-type" evidence="6">
    <location>
        <begin position="317"/>
        <end position="342"/>
    </location>
</feature>
<evidence type="ECO:0000256" key="4">
    <source>
        <dbReference type="ARBA" id="ARBA00022833"/>
    </source>
</evidence>
<organism evidence="7 8">
    <name type="scientific">Parthenolecanium corni</name>
    <dbReference type="NCBI Taxonomy" id="536013"/>
    <lineage>
        <taxon>Eukaryota</taxon>
        <taxon>Metazoa</taxon>
        <taxon>Ecdysozoa</taxon>
        <taxon>Arthropoda</taxon>
        <taxon>Hexapoda</taxon>
        <taxon>Insecta</taxon>
        <taxon>Pterygota</taxon>
        <taxon>Neoptera</taxon>
        <taxon>Paraneoptera</taxon>
        <taxon>Hemiptera</taxon>
        <taxon>Sternorrhyncha</taxon>
        <taxon>Coccoidea</taxon>
        <taxon>Coccidae</taxon>
        <taxon>Parthenolecanium</taxon>
    </lineage>
</organism>
<gene>
    <name evidence="7" type="ORF">V9T40_011862</name>
</gene>
<keyword evidence="2" id="KW-0677">Repeat</keyword>
<keyword evidence="3 5" id="KW-0863">Zinc-finger</keyword>
<feature type="domain" description="C2H2-type" evidence="6">
    <location>
        <begin position="188"/>
        <end position="210"/>
    </location>
</feature>
<sequence length="342" mass="40097">MGTTKSPKKGIRGKRQFKNTNLRVHVQKLDENVIEFYRRRRDEHVPSTEFSLPCQCHQCSPYREMKLQSYKEYLEASEDQENFGHKYPYLCDLVQENAEPYPYLRSVVEENVQAPPVVEKRDAETQTDPRQYRFTCKECGCQFNHEYYYEQHILVHRRLYECAFCNATFVTEKPFQTHVLLHMSKNHFECVYCSCVFSNKKHLVKHIGSHDSNLFECGECKAKFITDKGLQNHKKSHVSSGKMIHVFRLAKGTSSAQTEPVPQLAVVETAAANVYEEPPVNAPRFFECDACHIRFSNNHQLNRHSVIHKRKATDFLHFCTECGARFRRNNHLVCHTRHAHKK</sequence>
<evidence type="ECO:0000313" key="8">
    <source>
        <dbReference type="Proteomes" id="UP001367676"/>
    </source>
</evidence>
<accession>A0AAN9T7U6</accession>
<keyword evidence="1" id="KW-0479">Metal-binding</keyword>
<evidence type="ECO:0000313" key="7">
    <source>
        <dbReference type="EMBL" id="KAK7575576.1"/>
    </source>
</evidence>
<feature type="domain" description="C2H2-type" evidence="6">
    <location>
        <begin position="134"/>
        <end position="161"/>
    </location>
</feature>
<evidence type="ECO:0000259" key="6">
    <source>
        <dbReference type="PROSITE" id="PS50157"/>
    </source>
</evidence>
<comment type="caution">
    <text evidence="7">The sequence shown here is derived from an EMBL/GenBank/DDBJ whole genome shotgun (WGS) entry which is preliminary data.</text>
</comment>
<dbReference type="SUPFAM" id="SSF57667">
    <property type="entry name" value="beta-beta-alpha zinc fingers"/>
    <property type="match status" value="3"/>
</dbReference>
<feature type="domain" description="C2H2-type" evidence="6">
    <location>
        <begin position="160"/>
        <end position="187"/>
    </location>
</feature>
<dbReference type="EMBL" id="JBBCAQ010000036">
    <property type="protein sequence ID" value="KAK7575576.1"/>
    <property type="molecule type" value="Genomic_DNA"/>
</dbReference>
<feature type="domain" description="C2H2-type" evidence="6">
    <location>
        <begin position="286"/>
        <end position="313"/>
    </location>
</feature>
<dbReference type="InterPro" id="IPR036236">
    <property type="entry name" value="Znf_C2H2_sf"/>
</dbReference>
<dbReference type="PANTHER" id="PTHR24379:SF121">
    <property type="entry name" value="C2H2-TYPE DOMAIN-CONTAINING PROTEIN"/>
    <property type="match status" value="1"/>
</dbReference>
<dbReference type="Gene3D" id="3.30.160.60">
    <property type="entry name" value="Classic Zinc Finger"/>
    <property type="match status" value="3"/>
</dbReference>
<evidence type="ECO:0000256" key="2">
    <source>
        <dbReference type="ARBA" id="ARBA00022737"/>
    </source>
</evidence>
<evidence type="ECO:0000256" key="5">
    <source>
        <dbReference type="PROSITE-ProRule" id="PRU00042"/>
    </source>
</evidence>
<dbReference type="SMART" id="SM00355">
    <property type="entry name" value="ZnF_C2H2"/>
    <property type="match status" value="6"/>
</dbReference>
<evidence type="ECO:0000256" key="1">
    <source>
        <dbReference type="ARBA" id="ARBA00022723"/>
    </source>
</evidence>
<evidence type="ECO:0000256" key="3">
    <source>
        <dbReference type="ARBA" id="ARBA00022771"/>
    </source>
</evidence>
<dbReference type="PROSITE" id="PS00028">
    <property type="entry name" value="ZINC_FINGER_C2H2_1"/>
    <property type="match status" value="5"/>
</dbReference>